<protein>
    <submittedName>
        <fullName evidence="2">Uncharacterized protein</fullName>
    </submittedName>
</protein>
<proteinExistence type="predicted"/>
<evidence type="ECO:0000313" key="3">
    <source>
        <dbReference type="Proteomes" id="UP001305647"/>
    </source>
</evidence>
<feature type="compositionally biased region" description="Low complexity" evidence="1">
    <location>
        <begin position="333"/>
        <end position="346"/>
    </location>
</feature>
<keyword evidence="3" id="KW-1185">Reference proteome</keyword>
<reference evidence="2" key="1">
    <citation type="journal article" date="2023" name="Mol. Phylogenet. Evol.">
        <title>Genome-scale phylogeny and comparative genomics of the fungal order Sordariales.</title>
        <authorList>
            <person name="Hensen N."/>
            <person name="Bonometti L."/>
            <person name="Westerberg I."/>
            <person name="Brannstrom I.O."/>
            <person name="Guillou S."/>
            <person name="Cros-Aarteil S."/>
            <person name="Calhoun S."/>
            <person name="Haridas S."/>
            <person name="Kuo A."/>
            <person name="Mondo S."/>
            <person name="Pangilinan J."/>
            <person name="Riley R."/>
            <person name="LaButti K."/>
            <person name="Andreopoulos B."/>
            <person name="Lipzen A."/>
            <person name="Chen C."/>
            <person name="Yan M."/>
            <person name="Daum C."/>
            <person name="Ng V."/>
            <person name="Clum A."/>
            <person name="Steindorff A."/>
            <person name="Ohm R.A."/>
            <person name="Martin F."/>
            <person name="Silar P."/>
            <person name="Natvig D.O."/>
            <person name="Lalanne C."/>
            <person name="Gautier V."/>
            <person name="Ament-Velasquez S.L."/>
            <person name="Kruys A."/>
            <person name="Hutchinson M.I."/>
            <person name="Powell A.J."/>
            <person name="Barry K."/>
            <person name="Miller A.N."/>
            <person name="Grigoriev I.V."/>
            <person name="Debuchy R."/>
            <person name="Gladieux P."/>
            <person name="Hiltunen Thoren M."/>
            <person name="Johannesson H."/>
        </authorList>
    </citation>
    <scope>NUCLEOTIDE SEQUENCE</scope>
    <source>
        <strain evidence="2">CBS 757.83</strain>
    </source>
</reference>
<dbReference type="EMBL" id="MU863653">
    <property type="protein sequence ID" value="KAK4099008.1"/>
    <property type="molecule type" value="Genomic_DNA"/>
</dbReference>
<dbReference type="AlphaFoldDB" id="A0AAN6PWD2"/>
<feature type="compositionally biased region" description="Low complexity" evidence="1">
    <location>
        <begin position="170"/>
        <end position="186"/>
    </location>
</feature>
<dbReference type="Proteomes" id="UP001305647">
    <property type="component" value="Unassembled WGS sequence"/>
</dbReference>
<feature type="region of interest" description="Disordered" evidence="1">
    <location>
        <begin position="320"/>
        <end position="349"/>
    </location>
</feature>
<feature type="region of interest" description="Disordered" evidence="1">
    <location>
        <begin position="170"/>
        <end position="197"/>
    </location>
</feature>
<evidence type="ECO:0000256" key="1">
    <source>
        <dbReference type="SAM" id="MobiDB-lite"/>
    </source>
</evidence>
<accession>A0AAN6PWD2</accession>
<sequence length="423" mass="46529">MPLIHKLASTPNLSDDARLHRLSDLLSPCTNAICVSRLKILLAWPALQSAWSQFVRDVLEYHPSPVSVYTRTRTRTPDPHRFSSFLDLPSGTAVLLAPVPDRVRVRRVGHKLAGCRTTEPPTPSTDPTWRVRRDPSPLRTALRNIWRAVRGTESGLLSFSFSFSSTNNNTNTTKNSMMNNKKISNTGNSNSNTPQEEDLGLPSITLVARQLLAGLKQSESHPADLQHLQQHTCPVDSAVLSHCINQPEEVRRGSSWEGRGRRRACTVEDYYARFVLVCLEAVNATAAAATTATATAVPGQGLEMVGSSSASASSLSLLLGPSSSSDRGGGTGHTVSTTATTTTTNGINPTQVDETRRWRERMAWLRDPREVGSLQEQTGILVHVLLFLHCEKRERIIRAGGGLDDQPKRWRAASRRLFGSCWR</sequence>
<comment type="caution">
    <text evidence="2">The sequence shown here is derived from an EMBL/GenBank/DDBJ whole genome shotgun (WGS) entry which is preliminary data.</text>
</comment>
<feature type="region of interest" description="Disordered" evidence="1">
    <location>
        <begin position="114"/>
        <end position="134"/>
    </location>
</feature>
<gene>
    <name evidence="2" type="ORF">N658DRAFT_487987</name>
</gene>
<evidence type="ECO:0000313" key="2">
    <source>
        <dbReference type="EMBL" id="KAK4099008.1"/>
    </source>
</evidence>
<name>A0AAN6PWD2_9PEZI</name>
<reference evidence="2" key="2">
    <citation type="submission" date="2023-05" db="EMBL/GenBank/DDBJ databases">
        <authorList>
            <consortium name="Lawrence Berkeley National Laboratory"/>
            <person name="Steindorff A."/>
            <person name="Hensen N."/>
            <person name="Bonometti L."/>
            <person name="Westerberg I."/>
            <person name="Brannstrom I.O."/>
            <person name="Guillou S."/>
            <person name="Cros-Aarteil S."/>
            <person name="Calhoun S."/>
            <person name="Haridas S."/>
            <person name="Kuo A."/>
            <person name="Mondo S."/>
            <person name="Pangilinan J."/>
            <person name="Riley R."/>
            <person name="Labutti K."/>
            <person name="Andreopoulos B."/>
            <person name="Lipzen A."/>
            <person name="Chen C."/>
            <person name="Yanf M."/>
            <person name="Daum C."/>
            <person name="Ng V."/>
            <person name="Clum A."/>
            <person name="Ohm R."/>
            <person name="Martin F."/>
            <person name="Silar P."/>
            <person name="Natvig D."/>
            <person name="Lalanne C."/>
            <person name="Gautier V."/>
            <person name="Ament-Velasquez S.L."/>
            <person name="Kruys A."/>
            <person name="Hutchinson M.I."/>
            <person name="Powell A.J."/>
            <person name="Barry K."/>
            <person name="Miller A.N."/>
            <person name="Grigoriev I.V."/>
            <person name="Debuchy R."/>
            <person name="Gladieux P."/>
            <person name="Thoren M.H."/>
            <person name="Johannesson H."/>
        </authorList>
    </citation>
    <scope>NUCLEOTIDE SEQUENCE</scope>
    <source>
        <strain evidence="2">CBS 757.83</strain>
    </source>
</reference>
<organism evidence="2 3">
    <name type="scientific">Parathielavia hyrcaniae</name>
    <dbReference type="NCBI Taxonomy" id="113614"/>
    <lineage>
        <taxon>Eukaryota</taxon>
        <taxon>Fungi</taxon>
        <taxon>Dikarya</taxon>
        <taxon>Ascomycota</taxon>
        <taxon>Pezizomycotina</taxon>
        <taxon>Sordariomycetes</taxon>
        <taxon>Sordariomycetidae</taxon>
        <taxon>Sordariales</taxon>
        <taxon>Chaetomiaceae</taxon>
        <taxon>Parathielavia</taxon>
    </lineage>
</organism>